<dbReference type="Proteomes" id="UP000033140">
    <property type="component" value="Unassembled WGS sequence"/>
</dbReference>
<reference evidence="2 3" key="2">
    <citation type="journal article" date="2014" name="J. Gen. Appl. Microbiol.">
        <title>The early diverging ascomycetous budding yeast Saitoella complicata has three histone deacetylases belonging to the Clr6, Hos2, and Rpd3 lineages.</title>
        <authorList>
            <person name="Nishida H."/>
            <person name="Matsumoto T."/>
            <person name="Kondo S."/>
            <person name="Hamamoto M."/>
            <person name="Yoshikawa H."/>
        </authorList>
    </citation>
    <scope>NUCLEOTIDE SEQUENCE [LARGE SCALE GENOMIC DNA]</scope>
    <source>
        <strain evidence="2 3">NRRL Y-17804</strain>
    </source>
</reference>
<organism evidence="2 3">
    <name type="scientific">Saitoella complicata (strain BCRC 22490 / CBS 7301 / JCM 7358 / NBRC 10748 / NRRL Y-17804)</name>
    <dbReference type="NCBI Taxonomy" id="698492"/>
    <lineage>
        <taxon>Eukaryota</taxon>
        <taxon>Fungi</taxon>
        <taxon>Dikarya</taxon>
        <taxon>Ascomycota</taxon>
        <taxon>Taphrinomycotina</taxon>
        <taxon>Taphrinomycotina incertae sedis</taxon>
        <taxon>Saitoella</taxon>
    </lineage>
</organism>
<evidence type="ECO:0000256" key="1">
    <source>
        <dbReference type="SAM" id="MobiDB-lite"/>
    </source>
</evidence>
<proteinExistence type="predicted"/>
<gene>
    <name evidence="2" type="ORF">G7K_1766-t1</name>
</gene>
<evidence type="ECO:0000313" key="3">
    <source>
        <dbReference type="Proteomes" id="UP000033140"/>
    </source>
</evidence>
<comment type="caution">
    <text evidence="2">The sequence shown here is derived from an EMBL/GenBank/DDBJ whole genome shotgun (WGS) entry which is preliminary data.</text>
</comment>
<sequence length="263" mass="29079">MNMNSTHAREVAQAEDAHCQSGHPDLTPSSRVEIDGNLVTLRFVANFQSGEGCGREHMSSCLRLQWQCPGSELTPEACQSITAKLEEASVKLTQEAGHRVISSRSTYSPGTDQNAMLAKKDARTVFLQYESAHEAMLALQNFTRQYVQCSFPVSYPKMSNIYVRAPLPSPTSGQKADESDQSTAQLDICPESVEYVATAHDVTGTPLPARPDYIPTTMDQMTWAESSMFQTAPTSLADHRSVDCHEYDEGASRYHTYLDDCKI</sequence>
<name>A0A0E9NCG5_SAICN</name>
<keyword evidence="3" id="KW-1185">Reference proteome</keyword>
<reference evidence="2 3" key="3">
    <citation type="journal article" date="2015" name="Genome Announc.">
        <title>Draft Genome Sequence of the Archiascomycetous Yeast Saitoella complicata.</title>
        <authorList>
            <person name="Yamauchi K."/>
            <person name="Kondo S."/>
            <person name="Hamamoto M."/>
            <person name="Takahashi Y."/>
            <person name="Ogura Y."/>
            <person name="Hayashi T."/>
            <person name="Nishida H."/>
        </authorList>
    </citation>
    <scope>NUCLEOTIDE SEQUENCE [LARGE SCALE GENOMIC DNA]</scope>
    <source>
        <strain evidence="2 3">NRRL Y-17804</strain>
    </source>
</reference>
<dbReference type="AlphaFoldDB" id="A0A0E9NCG5"/>
<feature type="region of interest" description="Disordered" evidence="1">
    <location>
        <begin position="1"/>
        <end position="30"/>
    </location>
</feature>
<reference evidence="2 3" key="1">
    <citation type="journal article" date="2011" name="J. Gen. Appl. Microbiol.">
        <title>Draft genome sequencing of the enigmatic yeast Saitoella complicata.</title>
        <authorList>
            <person name="Nishida H."/>
            <person name="Hamamoto M."/>
            <person name="Sugiyama J."/>
        </authorList>
    </citation>
    <scope>NUCLEOTIDE SEQUENCE [LARGE SCALE GENOMIC DNA]</scope>
    <source>
        <strain evidence="2 3">NRRL Y-17804</strain>
    </source>
</reference>
<protein>
    <submittedName>
        <fullName evidence="2">Uncharacterized protein</fullName>
    </submittedName>
</protein>
<feature type="compositionally biased region" description="Basic and acidic residues" evidence="1">
    <location>
        <begin position="7"/>
        <end position="18"/>
    </location>
</feature>
<dbReference type="EMBL" id="BACD03000009">
    <property type="protein sequence ID" value="GAO47562.1"/>
    <property type="molecule type" value="Genomic_DNA"/>
</dbReference>
<evidence type="ECO:0000313" key="2">
    <source>
        <dbReference type="EMBL" id="GAO47562.1"/>
    </source>
</evidence>
<accession>A0A0E9NCG5</accession>